<proteinExistence type="predicted"/>
<accession>A0A495QSJ0</accession>
<evidence type="ECO:0000313" key="2">
    <source>
        <dbReference type="Proteomes" id="UP000274601"/>
    </source>
</evidence>
<dbReference type="EMBL" id="RBWU01000002">
    <property type="protein sequence ID" value="RKS76476.1"/>
    <property type="molecule type" value="Genomic_DNA"/>
</dbReference>
<reference evidence="1 2" key="1">
    <citation type="submission" date="2018-10" db="EMBL/GenBank/DDBJ databases">
        <title>Genomic Encyclopedia of Archaeal and Bacterial Type Strains, Phase II (KMG-II): from individual species to whole genera.</title>
        <authorList>
            <person name="Goeker M."/>
        </authorList>
    </citation>
    <scope>NUCLEOTIDE SEQUENCE [LARGE SCALE GENOMIC DNA]</scope>
    <source>
        <strain evidence="1 2">DSM 43383</strain>
    </source>
</reference>
<dbReference type="AlphaFoldDB" id="A0A495QSJ0"/>
<gene>
    <name evidence="1" type="ORF">BZB76_1832</name>
</gene>
<organism evidence="1 2">
    <name type="scientific">Actinomadura pelletieri DSM 43383</name>
    <dbReference type="NCBI Taxonomy" id="1120940"/>
    <lineage>
        <taxon>Bacteria</taxon>
        <taxon>Bacillati</taxon>
        <taxon>Actinomycetota</taxon>
        <taxon>Actinomycetes</taxon>
        <taxon>Streptosporangiales</taxon>
        <taxon>Thermomonosporaceae</taxon>
        <taxon>Actinomadura</taxon>
    </lineage>
</organism>
<dbReference type="Proteomes" id="UP000274601">
    <property type="component" value="Unassembled WGS sequence"/>
</dbReference>
<keyword evidence="2" id="KW-1185">Reference proteome</keyword>
<comment type="caution">
    <text evidence="1">The sequence shown here is derived from an EMBL/GenBank/DDBJ whole genome shotgun (WGS) entry which is preliminary data.</text>
</comment>
<protein>
    <submittedName>
        <fullName evidence="1">Uncharacterized protein</fullName>
    </submittedName>
</protein>
<sequence length="42" mass="4497">MSPICPFVTRDKTAGQTIVTGDKTIKTIVTRDKTGPRSTCTA</sequence>
<evidence type="ECO:0000313" key="1">
    <source>
        <dbReference type="EMBL" id="RKS76476.1"/>
    </source>
</evidence>
<name>A0A495QSJ0_9ACTN</name>